<dbReference type="PROSITE" id="PS51257">
    <property type="entry name" value="PROKAR_LIPOPROTEIN"/>
    <property type="match status" value="1"/>
</dbReference>
<dbReference type="Proteomes" id="UP000532746">
    <property type="component" value="Unassembled WGS sequence"/>
</dbReference>
<accession>A0A7W9T2F9</accession>
<evidence type="ECO:0000313" key="1">
    <source>
        <dbReference type="EMBL" id="MBB6060362.1"/>
    </source>
</evidence>
<comment type="caution">
    <text evidence="1">The sequence shown here is derived from an EMBL/GenBank/DDBJ whole genome shotgun (WGS) entry which is preliminary data.</text>
</comment>
<keyword evidence="2" id="KW-1185">Reference proteome</keyword>
<evidence type="ECO:0000313" key="2">
    <source>
        <dbReference type="Proteomes" id="UP000532746"/>
    </source>
</evidence>
<protein>
    <submittedName>
        <fullName evidence="1">Uncharacterized protein</fullName>
    </submittedName>
</protein>
<reference evidence="1 2" key="1">
    <citation type="submission" date="2020-08" db="EMBL/GenBank/DDBJ databases">
        <title>Genomic Encyclopedia of Type Strains, Phase IV (KMG-IV): sequencing the most valuable type-strain genomes for metagenomic binning, comparative biology and taxonomic classification.</title>
        <authorList>
            <person name="Goeker M."/>
        </authorList>
    </citation>
    <scope>NUCLEOTIDE SEQUENCE [LARGE SCALE GENOMIC DNA]</scope>
    <source>
        <strain evidence="1 2">DSM 26718</strain>
    </source>
</reference>
<organism evidence="1 2">
    <name type="scientific">Hymenobacter luteus</name>
    <dbReference type="NCBI Taxonomy" id="1411122"/>
    <lineage>
        <taxon>Bacteria</taxon>
        <taxon>Pseudomonadati</taxon>
        <taxon>Bacteroidota</taxon>
        <taxon>Cytophagia</taxon>
        <taxon>Cytophagales</taxon>
        <taxon>Hymenobacteraceae</taxon>
        <taxon>Hymenobacter</taxon>
    </lineage>
</organism>
<gene>
    <name evidence="1" type="ORF">HNQ93_003228</name>
</gene>
<dbReference type="AlphaFoldDB" id="A0A7W9T2F9"/>
<dbReference type="EMBL" id="JACHGG010000004">
    <property type="protein sequence ID" value="MBB6060362.1"/>
    <property type="molecule type" value="Genomic_DNA"/>
</dbReference>
<name>A0A7W9T2F9_9BACT</name>
<proteinExistence type="predicted"/>
<sequence length="55" mass="5968">MRKILFLILIGAALGSSGCDTRQEDALEARVDAVRDSADIKAETMEMPLDSVSTR</sequence>